<dbReference type="PANTHER" id="PTHR23294">
    <property type="entry name" value="ET TRANSLATION PRODUCT-RELATED"/>
    <property type="match status" value="1"/>
</dbReference>
<evidence type="ECO:0000256" key="2">
    <source>
        <dbReference type="ARBA" id="ARBA00022692"/>
    </source>
</evidence>
<evidence type="ECO:0000256" key="5">
    <source>
        <dbReference type="SAM" id="MobiDB-lite"/>
    </source>
</evidence>
<dbReference type="AlphaFoldDB" id="A0A077RDG7"/>
<dbReference type="InterPro" id="IPR011701">
    <property type="entry name" value="MFS"/>
</dbReference>
<feature type="transmembrane region" description="Helical" evidence="6">
    <location>
        <begin position="114"/>
        <end position="134"/>
    </location>
</feature>
<feature type="transmembrane region" description="Helical" evidence="6">
    <location>
        <begin position="165"/>
        <end position="185"/>
    </location>
</feature>
<feature type="transmembrane region" description="Helical" evidence="6">
    <location>
        <begin position="399"/>
        <end position="417"/>
    </location>
</feature>
<accession>A0A077RDG7</accession>
<dbReference type="PANTHER" id="PTHR23294:SF19">
    <property type="entry name" value="DUF895 DOMAIN MEMBRANE PROTEIN-RELATED"/>
    <property type="match status" value="1"/>
</dbReference>
<comment type="subcellular location">
    <subcellularLocation>
        <location evidence="1">Membrane</location>
        <topology evidence="1">Multi-pass membrane protein</topology>
    </subcellularLocation>
</comment>
<proteinExistence type="predicted"/>
<feature type="region of interest" description="Disordered" evidence="5">
    <location>
        <begin position="1"/>
        <end position="36"/>
    </location>
</feature>
<feature type="transmembrane region" description="Helical" evidence="6">
    <location>
        <begin position="326"/>
        <end position="349"/>
    </location>
</feature>
<sequence length="527" mass="58040">MSDKLNPIAAVNPSPVDDSSSNDNKSLTSSTDVHATTLKSQEAKSKLTLLEILGLRDPKPEARPVWDGKNPSWFRSTFFQITVLGACSFLSPGLWGATAALGAGGSQDPSTVNAANSLTFGLMVLTSLFTSSLINVTSVKFALMLGTLGYAPYAAGLYLNSVNQSQWLVILGAGLCGTSAGTFWATEGAIALGYPERLKQARYISYWLMFRVLGQLLGGIINLALNYHDAEKGSISTNTYLVFVILQCLAPFCAMLLSPPHMVQRSDKTPVYLHIESSTKRELKLIWKTICKPQVLMLLPIIWQSTWSEALIGTYAANYFTVRSRALGSLLSAITASLSNYILGFFLDWKKPTINTRAKSSFIVIYTLQAAWWAWAIYIMHEYHTTVPKPTFDWTTPGYGKGFGVYIFLQIGFNVMYELNYWIIGNISDDPSELIRLASILRGVESAGQCVSYGINSTSWRLDAVASLNMAQWAVSIMPAWFVIRKIGVLDDGTKIHEARTYAEEGDRQKLKHAGLKTADYDSKGDE</sequence>
<evidence type="ECO:0000256" key="6">
    <source>
        <dbReference type="SAM" id="Phobius"/>
    </source>
</evidence>
<feature type="transmembrane region" description="Helical" evidence="6">
    <location>
        <begin position="206"/>
        <end position="227"/>
    </location>
</feature>
<dbReference type="Pfam" id="PF07690">
    <property type="entry name" value="MFS_1"/>
    <property type="match status" value="1"/>
</dbReference>
<dbReference type="Gene3D" id="1.20.1250.20">
    <property type="entry name" value="MFS general substrate transporter like domains"/>
    <property type="match status" value="1"/>
</dbReference>
<reference evidence="7" key="1">
    <citation type="journal article" date="2014" name="Genome Biol. Evol.">
        <title>Gene Loss Rather Than Gene Gain Is Associated with a Host Jump from Monocots to Dicots in the Smut Fungus Melanopsichium pennsylvanicum.</title>
        <authorList>
            <person name="Sharma R."/>
            <person name="Mishra B."/>
            <person name="Runge F."/>
            <person name="Thines M."/>
        </authorList>
    </citation>
    <scope>NUCLEOTIDE SEQUENCE</scope>
    <source>
        <strain evidence="7">4</strain>
    </source>
</reference>
<evidence type="ECO:0000256" key="4">
    <source>
        <dbReference type="ARBA" id="ARBA00023136"/>
    </source>
</evidence>
<feature type="transmembrane region" description="Helical" evidence="6">
    <location>
        <begin position="361"/>
        <end position="379"/>
    </location>
</feature>
<keyword evidence="3 6" id="KW-1133">Transmembrane helix</keyword>
<dbReference type="SUPFAM" id="SSF103473">
    <property type="entry name" value="MFS general substrate transporter"/>
    <property type="match status" value="1"/>
</dbReference>
<name>A0A077RDG7_9BASI</name>
<feature type="transmembrane region" description="Helical" evidence="6">
    <location>
        <begin position="141"/>
        <end position="159"/>
    </location>
</feature>
<feature type="transmembrane region" description="Helical" evidence="6">
    <location>
        <begin position="78"/>
        <end position="102"/>
    </location>
</feature>
<dbReference type="EMBL" id="HG529666">
    <property type="protein sequence ID" value="CDI55874.1"/>
    <property type="molecule type" value="Genomic_DNA"/>
</dbReference>
<dbReference type="GO" id="GO:0016020">
    <property type="term" value="C:membrane"/>
    <property type="evidence" value="ECO:0007669"/>
    <property type="project" value="UniProtKB-SubCell"/>
</dbReference>
<dbReference type="InterPro" id="IPR036259">
    <property type="entry name" value="MFS_trans_sf"/>
</dbReference>
<dbReference type="GO" id="GO:0022857">
    <property type="term" value="F:transmembrane transporter activity"/>
    <property type="evidence" value="ECO:0007669"/>
    <property type="project" value="InterPro"/>
</dbReference>
<keyword evidence="4 6" id="KW-0472">Membrane</keyword>
<evidence type="ECO:0000313" key="7">
    <source>
        <dbReference type="EMBL" id="CDI55874.1"/>
    </source>
</evidence>
<evidence type="ECO:0000256" key="1">
    <source>
        <dbReference type="ARBA" id="ARBA00004141"/>
    </source>
</evidence>
<keyword evidence="2 6" id="KW-0812">Transmembrane</keyword>
<organism evidence="7">
    <name type="scientific">Melanopsichium pennsylvanicum 4</name>
    <dbReference type="NCBI Taxonomy" id="1398559"/>
    <lineage>
        <taxon>Eukaryota</taxon>
        <taxon>Fungi</taxon>
        <taxon>Dikarya</taxon>
        <taxon>Basidiomycota</taxon>
        <taxon>Ustilaginomycotina</taxon>
        <taxon>Ustilaginomycetes</taxon>
        <taxon>Ustilaginales</taxon>
        <taxon>Ustilaginaceae</taxon>
        <taxon>Melanopsichium</taxon>
    </lineage>
</organism>
<evidence type="ECO:0000256" key="3">
    <source>
        <dbReference type="ARBA" id="ARBA00022989"/>
    </source>
</evidence>
<protein>
    <submittedName>
        <fullName evidence="7">Duf895 domain membrane protein</fullName>
    </submittedName>
</protein>
<feature type="compositionally biased region" description="Low complexity" evidence="5">
    <location>
        <begin position="11"/>
        <end position="32"/>
    </location>
</feature>
<feature type="transmembrane region" description="Helical" evidence="6">
    <location>
        <begin position="239"/>
        <end position="258"/>
    </location>
</feature>
<dbReference type="InterPro" id="IPR051617">
    <property type="entry name" value="UNC-93-like_regulator"/>
</dbReference>
<feature type="transmembrane region" description="Helical" evidence="6">
    <location>
        <begin position="285"/>
        <end position="306"/>
    </location>
</feature>